<dbReference type="STRING" id="1869.MB27_10995"/>
<evidence type="ECO:0008006" key="3">
    <source>
        <dbReference type="Google" id="ProtNLM"/>
    </source>
</evidence>
<keyword evidence="2" id="KW-1185">Reference proteome</keyword>
<evidence type="ECO:0000313" key="1">
    <source>
        <dbReference type="EMBL" id="KHD77594.1"/>
    </source>
</evidence>
<dbReference type="RefSeq" id="WP_043524115.1">
    <property type="nucleotide sequence ID" value="NZ_BAABKU010000015.1"/>
</dbReference>
<dbReference type="PANTHER" id="PTHR19959">
    <property type="entry name" value="KINESIN LIGHT CHAIN"/>
    <property type="match status" value="1"/>
</dbReference>
<accession>A0A0A6USZ4</accession>
<dbReference type="Gene3D" id="1.25.40.10">
    <property type="entry name" value="Tetratricopeptide repeat domain"/>
    <property type="match status" value="2"/>
</dbReference>
<dbReference type="CDD" id="cd01983">
    <property type="entry name" value="SIMIBI"/>
    <property type="match status" value="1"/>
</dbReference>
<comment type="caution">
    <text evidence="1">The sequence shown here is derived from an EMBL/GenBank/DDBJ whole genome shotgun (WGS) entry which is preliminary data.</text>
</comment>
<dbReference type="eggNOG" id="COG4227">
    <property type="taxonomic scope" value="Bacteria"/>
</dbReference>
<dbReference type="EMBL" id="JRTT01000010">
    <property type="protein sequence ID" value="KHD77594.1"/>
    <property type="molecule type" value="Genomic_DNA"/>
</dbReference>
<protein>
    <recommendedName>
        <fullName evidence="3">Tetratricopeptide repeat protein</fullName>
    </recommendedName>
</protein>
<dbReference type="SUPFAM" id="SSF52540">
    <property type="entry name" value="P-loop containing nucleoside triphosphate hydrolases"/>
    <property type="match status" value="1"/>
</dbReference>
<dbReference type="InterPro" id="IPR027417">
    <property type="entry name" value="P-loop_NTPase"/>
</dbReference>
<name>A0A0A6USZ4_ACTUT</name>
<dbReference type="OrthoDB" id="3218567at2"/>
<dbReference type="AlphaFoldDB" id="A0A0A6USZ4"/>
<gene>
    <name evidence="1" type="ORF">MB27_10995</name>
</gene>
<dbReference type="Proteomes" id="UP000054537">
    <property type="component" value="Unassembled WGS sequence"/>
</dbReference>
<dbReference type="eggNOG" id="COG0457">
    <property type="taxonomic scope" value="Bacteria"/>
</dbReference>
<dbReference type="Pfam" id="PF13374">
    <property type="entry name" value="TPR_10"/>
    <property type="match status" value="1"/>
</dbReference>
<reference evidence="1 2" key="1">
    <citation type="submission" date="2014-10" db="EMBL/GenBank/DDBJ databases">
        <title>Draft genome sequence of Actinoplanes utahensis NRRL 12052.</title>
        <authorList>
            <person name="Velasco-Bucheli B."/>
            <person name="del Cerro C."/>
            <person name="Hormigo D."/>
            <person name="Garcia J.L."/>
            <person name="Acebal C."/>
            <person name="Arroyo M."/>
            <person name="de la Mata I."/>
        </authorList>
    </citation>
    <scope>NUCLEOTIDE SEQUENCE [LARGE SCALE GENOMIC DNA]</scope>
    <source>
        <strain evidence="1 2">NRRL 12052</strain>
    </source>
</reference>
<proteinExistence type="predicted"/>
<dbReference type="SUPFAM" id="SSF48452">
    <property type="entry name" value="TPR-like"/>
    <property type="match status" value="2"/>
</dbReference>
<dbReference type="InterPro" id="IPR011990">
    <property type="entry name" value="TPR-like_helical_dom_sf"/>
</dbReference>
<sequence>MSVISSPNSVFGSSNLIFQVNRVEVTARPGTPGWVGHGADSDRFRAATLSVFGGLPKLDSVPVPANPRPSWWLESAHHVVPYQRPGQYDELLTWCQTAAPGGPAVRLVCAPGGVGKTRLALELAAELHEDGWVSGVVTGDEYLGELTSQIRAVVDAGLRVFAAVDYAETRIRALRDLLERIPGTHLERVRIVLLARSGGTWWETLPYSSAAMRVLDPSPVDLKPFSRRAATEMFHTAYQRFREEIPTGAAAEAGPRFEPTSDMRALDIQAAALATVLSGPFDPTPPPEPLPAVLLHELRYWHRALQQRDVRLEMDDLLLSRLLVVPTLVRARDVESAEAAVAGCLEGAGLPVSVERLTELLAGLYPSESPGFHWGSLLPDRLAEALVAYVIDRSPSRERSCAQMIALLPGVAVHDAAHVLTVLSRTGGFDDRTATATRTREGVEFVIRGLLARRPDAFLPAAVLVAESIGRPSPVTEAARQAVTRADRAVVQQMVKSLPPFHSALIDLAREVQQTWVGMVRSGLAGGPSMENRGALVEALAALSTRIAAAGDFVTALAYAEEAQEVGSEGAGLESESVLAAYAGALNAAAFAHSGLGQTGRAVKDAEGAADIYRRLNEHDPVIWLPYLATSLHNLGVQLPSVGRNRDALLAMEDAASIYCELASHSPRWQAELVAALHVLSDLLARTGQADIALAVALEAEILSRKNAETAPAVWLPDLAESMNRLGVRWAEAGDEEAASVAGGESVALYRRLHEANPAVWRPNLAAALSNIAARHLAAGRPDQAVAAAREAWELQRLTTGRKSSAHQRIMVSAVANMAHGHLLLNQPEEAIQAIDMITEDTSAAEAEPADTDLADLLAMRSIGLSLMDDRGGAYALAREAADLARRCRESGSGRESLSRVLHNLGLRCRELGLVEEGDSLLGIVSS</sequence>
<dbReference type="PANTHER" id="PTHR19959:SF119">
    <property type="entry name" value="FUNGAL LIPASE-LIKE DOMAIN-CONTAINING PROTEIN"/>
    <property type="match status" value="1"/>
</dbReference>
<evidence type="ECO:0000313" key="2">
    <source>
        <dbReference type="Proteomes" id="UP000054537"/>
    </source>
</evidence>
<organism evidence="1 2">
    <name type="scientific">Actinoplanes utahensis</name>
    <dbReference type="NCBI Taxonomy" id="1869"/>
    <lineage>
        <taxon>Bacteria</taxon>
        <taxon>Bacillati</taxon>
        <taxon>Actinomycetota</taxon>
        <taxon>Actinomycetes</taxon>
        <taxon>Micromonosporales</taxon>
        <taxon>Micromonosporaceae</taxon>
        <taxon>Actinoplanes</taxon>
    </lineage>
</organism>